<comment type="caution">
    <text evidence="7">The sequence shown here is derived from an EMBL/GenBank/DDBJ whole genome shotgun (WGS) entry which is preliminary data.</text>
</comment>
<proteinExistence type="predicted"/>
<feature type="transmembrane region" description="Helical" evidence="5">
    <location>
        <begin position="17"/>
        <end position="36"/>
    </location>
</feature>
<dbReference type="PANTHER" id="PTHR48021:SF1">
    <property type="entry name" value="GH07001P-RELATED"/>
    <property type="match status" value="1"/>
</dbReference>
<evidence type="ECO:0000313" key="8">
    <source>
        <dbReference type="Proteomes" id="UP001626550"/>
    </source>
</evidence>
<dbReference type="GO" id="GO:0016020">
    <property type="term" value="C:membrane"/>
    <property type="evidence" value="ECO:0007669"/>
    <property type="project" value="UniProtKB-SubCell"/>
</dbReference>
<dbReference type="Pfam" id="PF00083">
    <property type="entry name" value="Sugar_tr"/>
    <property type="match status" value="1"/>
</dbReference>
<evidence type="ECO:0000256" key="5">
    <source>
        <dbReference type="SAM" id="Phobius"/>
    </source>
</evidence>
<reference evidence="7 8" key="1">
    <citation type="submission" date="2024-11" db="EMBL/GenBank/DDBJ databases">
        <title>Adaptive evolution of stress response genes in parasites aligns with host niche diversity.</title>
        <authorList>
            <person name="Hahn C."/>
            <person name="Resl P."/>
        </authorList>
    </citation>
    <scope>NUCLEOTIDE SEQUENCE [LARGE SCALE GENOMIC DNA]</scope>
    <source>
        <strain evidence="7">EGGRZ-B1_66</strain>
        <tissue evidence="7">Body</tissue>
    </source>
</reference>
<feature type="domain" description="Major facilitator superfamily (MFS) profile" evidence="6">
    <location>
        <begin position="1"/>
        <end position="281"/>
    </location>
</feature>
<dbReference type="InterPro" id="IPR050549">
    <property type="entry name" value="MFS_Trehalose_Transporter"/>
</dbReference>
<dbReference type="EMBL" id="JBJKFK010000197">
    <property type="protein sequence ID" value="KAL3318839.1"/>
    <property type="molecule type" value="Genomic_DNA"/>
</dbReference>
<gene>
    <name evidence="7" type="primary">TRET1</name>
    <name evidence="7" type="ORF">Ciccas_002490</name>
</gene>
<dbReference type="InterPro" id="IPR036259">
    <property type="entry name" value="MFS_trans_sf"/>
</dbReference>
<comment type="subcellular location">
    <subcellularLocation>
        <location evidence="1">Membrane</location>
        <topology evidence="1">Multi-pass membrane protein</topology>
    </subcellularLocation>
</comment>
<feature type="transmembrane region" description="Helical" evidence="5">
    <location>
        <begin position="163"/>
        <end position="184"/>
    </location>
</feature>
<dbReference type="InterPro" id="IPR003663">
    <property type="entry name" value="Sugar/inositol_transpt"/>
</dbReference>
<evidence type="ECO:0000256" key="2">
    <source>
        <dbReference type="ARBA" id="ARBA00022692"/>
    </source>
</evidence>
<name>A0ABD2QH31_9PLAT</name>
<dbReference type="InterPro" id="IPR005828">
    <property type="entry name" value="MFS_sugar_transport-like"/>
</dbReference>
<keyword evidence="3 5" id="KW-1133">Transmembrane helix</keyword>
<organism evidence="7 8">
    <name type="scientific">Cichlidogyrus casuarinus</name>
    <dbReference type="NCBI Taxonomy" id="1844966"/>
    <lineage>
        <taxon>Eukaryota</taxon>
        <taxon>Metazoa</taxon>
        <taxon>Spiralia</taxon>
        <taxon>Lophotrochozoa</taxon>
        <taxon>Platyhelminthes</taxon>
        <taxon>Monogenea</taxon>
        <taxon>Monopisthocotylea</taxon>
        <taxon>Dactylogyridea</taxon>
        <taxon>Ancyrocephalidae</taxon>
        <taxon>Cichlidogyrus</taxon>
    </lineage>
</organism>
<feature type="transmembrane region" description="Helical" evidence="5">
    <location>
        <begin position="190"/>
        <end position="214"/>
    </location>
</feature>
<keyword evidence="2 5" id="KW-0812">Transmembrane</keyword>
<dbReference type="Gene3D" id="1.20.1250.20">
    <property type="entry name" value="MFS general substrate transporter like domains"/>
    <property type="match status" value="1"/>
</dbReference>
<sequence>MVFANGLGMFKPWSDATLLYLAATLFMLFLLVTTIVPDSPKWLLSQNRRAEADHCSKLLHGVTLSHDDLAIQNPQTKAQISIWKVIFPCAGVLTSHATFLGITLTLMSLQQLTGINALIFFTESICADSGASNPALCAFSITLAQFVFSLVACFVTDHLPKKLVLEITGCIMALALFCFAVSLANEAKGYTSLYCILVFFFGFSFGWGPLPLVVAMELFPAQLRGAASASGLAVNWGLSYLTTQTFLPMTGSLGSSNVFAIYGLLCLVSSSYVAIFLPEPQGSTLPKSRLEAVIA</sequence>
<evidence type="ECO:0000256" key="4">
    <source>
        <dbReference type="ARBA" id="ARBA00023136"/>
    </source>
</evidence>
<dbReference type="SUPFAM" id="SSF103473">
    <property type="entry name" value="MFS general substrate transporter"/>
    <property type="match status" value="1"/>
</dbReference>
<feature type="transmembrane region" description="Helical" evidence="5">
    <location>
        <begin position="259"/>
        <end position="277"/>
    </location>
</feature>
<accession>A0ABD2QH31</accession>
<evidence type="ECO:0000259" key="6">
    <source>
        <dbReference type="PROSITE" id="PS50850"/>
    </source>
</evidence>
<protein>
    <submittedName>
        <fullName evidence="7">Facilitated trehalose transporter Tret1</fullName>
    </submittedName>
</protein>
<evidence type="ECO:0000313" key="7">
    <source>
        <dbReference type="EMBL" id="KAL3318839.1"/>
    </source>
</evidence>
<dbReference type="PROSITE" id="PS50850">
    <property type="entry name" value="MFS"/>
    <property type="match status" value="1"/>
</dbReference>
<keyword evidence="8" id="KW-1185">Reference proteome</keyword>
<dbReference type="InterPro" id="IPR020846">
    <property type="entry name" value="MFS_dom"/>
</dbReference>
<dbReference type="AlphaFoldDB" id="A0ABD2QH31"/>
<dbReference type="PRINTS" id="PR00171">
    <property type="entry name" value="SUGRTRNSPORT"/>
</dbReference>
<dbReference type="PANTHER" id="PTHR48021">
    <property type="match status" value="1"/>
</dbReference>
<evidence type="ECO:0000256" key="1">
    <source>
        <dbReference type="ARBA" id="ARBA00004141"/>
    </source>
</evidence>
<feature type="transmembrane region" description="Helical" evidence="5">
    <location>
        <begin position="85"/>
        <end position="107"/>
    </location>
</feature>
<dbReference type="Proteomes" id="UP001626550">
    <property type="component" value="Unassembled WGS sequence"/>
</dbReference>
<keyword evidence="4 5" id="KW-0472">Membrane</keyword>
<evidence type="ECO:0000256" key="3">
    <source>
        <dbReference type="ARBA" id="ARBA00022989"/>
    </source>
</evidence>